<feature type="region of interest" description="Disordered" evidence="12">
    <location>
        <begin position="1"/>
        <end position="49"/>
    </location>
</feature>
<dbReference type="GO" id="GO:0006357">
    <property type="term" value="P:regulation of transcription by RNA polymerase II"/>
    <property type="evidence" value="ECO:0007669"/>
    <property type="project" value="TreeGrafter"/>
</dbReference>
<keyword evidence="5 10" id="KW-0156">Chromatin regulator</keyword>
<dbReference type="Gene3D" id="3.30.160.60">
    <property type="entry name" value="Classic Zinc Finger"/>
    <property type="match status" value="1"/>
</dbReference>
<evidence type="ECO:0000313" key="14">
    <source>
        <dbReference type="Proteomes" id="UP000091820"/>
    </source>
</evidence>
<dbReference type="GO" id="GO:0071819">
    <property type="term" value="C:DUBm complex"/>
    <property type="evidence" value="ECO:0007669"/>
    <property type="project" value="UniProtKB-UniRule"/>
</dbReference>
<name>A0A1A9WE75_9MUSC</name>
<protein>
    <recommendedName>
        <fullName evidence="10">SAGA-associated factor 11 homolog</fullName>
    </recommendedName>
</protein>
<dbReference type="GO" id="GO:0006325">
    <property type="term" value="P:chromatin organization"/>
    <property type="evidence" value="ECO:0007669"/>
    <property type="project" value="UniProtKB-KW"/>
</dbReference>
<reference evidence="14" key="1">
    <citation type="submission" date="2014-03" db="EMBL/GenBank/DDBJ databases">
        <authorList>
            <person name="Aksoy S."/>
            <person name="Warren W."/>
            <person name="Wilson R.K."/>
        </authorList>
    </citation>
    <scope>NUCLEOTIDE SEQUENCE [LARGE SCALE GENOMIC DNA]</scope>
    <source>
        <strain evidence="14">IAEA</strain>
    </source>
</reference>
<keyword evidence="4 10" id="KW-0862">Zinc</keyword>
<sequence>MSAGAPSNNVTASSNNSGSKNSTTTLSTSTTKVPVNEKTNNNNANTIAVTGNTNNNNTITAAAILKSYHEIIKDSKSLDEAANYMYQSMLDDAIIGVFLEIHHLRKTGNLAALDGVAAEDEADSSSLRIVDMPNYDIFGISTAKKPMDCACPNCDRPVSAARFAPHLEKCMGMGRISSRIASRRLATKESNSASSSSSSSYLQTNAGTDDEDDVDWSSEKRRKKTGQTSRNNGSKKNNGKSF</sequence>
<dbReference type="InterPro" id="IPR051078">
    <property type="entry name" value="SGF11"/>
</dbReference>
<dbReference type="PANTHER" id="PTHR46367">
    <property type="entry name" value="ATAXIN-7-LIKE PROTEIN 3"/>
    <property type="match status" value="1"/>
</dbReference>
<evidence type="ECO:0000256" key="9">
    <source>
        <dbReference type="ARBA" id="ARBA00023242"/>
    </source>
</evidence>
<keyword evidence="6 10" id="KW-0805">Transcription regulation</keyword>
<comment type="subunit">
    <text evidence="10">Component of some SAGA transcription coactivator-HAT complexes. Within the SAGA complex, participates to a subcomplex of SAGA called the DUB module (deubiquitination module).</text>
</comment>
<evidence type="ECO:0000256" key="12">
    <source>
        <dbReference type="SAM" id="MobiDB-lite"/>
    </source>
</evidence>
<keyword evidence="2 10" id="KW-0479">Metal-binding</keyword>
<comment type="domain">
    <text evidence="10">The long N-terminal helix forms part of the 'assembly lobe' of the SAGA deubiquitination module.</text>
</comment>
<organism evidence="13 14">
    <name type="scientific">Glossina brevipalpis</name>
    <dbReference type="NCBI Taxonomy" id="37001"/>
    <lineage>
        <taxon>Eukaryota</taxon>
        <taxon>Metazoa</taxon>
        <taxon>Ecdysozoa</taxon>
        <taxon>Arthropoda</taxon>
        <taxon>Hexapoda</taxon>
        <taxon>Insecta</taxon>
        <taxon>Pterygota</taxon>
        <taxon>Neoptera</taxon>
        <taxon>Endopterygota</taxon>
        <taxon>Diptera</taxon>
        <taxon>Brachycera</taxon>
        <taxon>Muscomorpha</taxon>
        <taxon>Hippoboscoidea</taxon>
        <taxon>Glossinidae</taxon>
        <taxon>Glossina</taxon>
    </lineage>
</organism>
<evidence type="ECO:0000256" key="5">
    <source>
        <dbReference type="ARBA" id="ARBA00022853"/>
    </source>
</evidence>
<evidence type="ECO:0000256" key="3">
    <source>
        <dbReference type="ARBA" id="ARBA00022771"/>
    </source>
</evidence>
<comment type="subcellular location">
    <subcellularLocation>
        <location evidence="1 10 11">Nucleus</location>
    </subcellularLocation>
</comment>
<dbReference type="HAMAP" id="MF_03047">
    <property type="entry name" value="Sgf11"/>
    <property type="match status" value="1"/>
</dbReference>
<dbReference type="FunFam" id="3.30.160.60:FF:000118">
    <property type="entry name" value="Ataxin-7-like protein 3"/>
    <property type="match status" value="1"/>
</dbReference>
<keyword evidence="3 10" id="KW-0863">Zinc-finger</keyword>
<feature type="compositionally biased region" description="Low complexity" evidence="12">
    <location>
        <begin position="183"/>
        <end position="200"/>
    </location>
</feature>
<dbReference type="AlphaFoldDB" id="A0A1A9WE75"/>
<comment type="function">
    <text evidence="10 11">Component of the transcription regulatory histone acetylation (HAT) complex SAGA, a multiprotein complex that activates transcription by remodeling chromatin and mediating histone acetylation and deubiquitination. Within the SAGA complex, participates in a subcomplex that specifically deubiquitinates histone H2B. The SAGA complex is recruited to specific gene promoters by activators, where it is required for transcription.</text>
</comment>
<reference evidence="13" key="2">
    <citation type="submission" date="2020-05" db="UniProtKB">
        <authorList>
            <consortium name="EnsemblMetazoa"/>
        </authorList>
    </citation>
    <scope>IDENTIFICATION</scope>
    <source>
        <strain evidence="13">IAEA</strain>
    </source>
</reference>
<evidence type="ECO:0000256" key="10">
    <source>
        <dbReference type="HAMAP-Rule" id="MF_03047"/>
    </source>
</evidence>
<dbReference type="PANTHER" id="PTHR46367:SF1">
    <property type="entry name" value="ATAXIN-7-LIKE PROTEIN 3"/>
    <property type="match status" value="1"/>
</dbReference>
<dbReference type="GO" id="GO:0003713">
    <property type="term" value="F:transcription coactivator activity"/>
    <property type="evidence" value="ECO:0007669"/>
    <property type="project" value="UniProtKB-UniRule"/>
</dbReference>
<feature type="compositionally biased region" description="Low complexity" evidence="12">
    <location>
        <begin position="231"/>
        <end position="242"/>
    </location>
</feature>
<evidence type="ECO:0000256" key="7">
    <source>
        <dbReference type="ARBA" id="ARBA00023159"/>
    </source>
</evidence>
<feature type="compositionally biased region" description="Low complexity" evidence="12">
    <location>
        <begin position="11"/>
        <end position="31"/>
    </location>
</feature>
<accession>A0A1A9WE75</accession>
<proteinExistence type="inferred from homology"/>
<keyword evidence="9 10" id="KW-0539">Nucleus</keyword>
<comment type="similarity">
    <text evidence="10 11">Belongs to the SGF11 family.</text>
</comment>
<feature type="compositionally biased region" description="Polar residues" evidence="12">
    <location>
        <begin position="1"/>
        <end position="10"/>
    </location>
</feature>
<dbReference type="InterPro" id="IPR013246">
    <property type="entry name" value="SAGA_su_Sgf11"/>
</dbReference>
<feature type="region of interest" description="Disordered" evidence="12">
    <location>
        <begin position="183"/>
        <end position="242"/>
    </location>
</feature>
<dbReference type="EnsemblMetazoa" id="GBRI016281-RA">
    <property type="protein sequence ID" value="GBRI016281-PA"/>
    <property type="gene ID" value="GBRI016281"/>
</dbReference>
<evidence type="ECO:0000256" key="6">
    <source>
        <dbReference type="ARBA" id="ARBA00023015"/>
    </source>
</evidence>
<gene>
    <name evidence="10" type="primary">Sgf11</name>
</gene>
<dbReference type="Pfam" id="PF08209">
    <property type="entry name" value="Sgf11"/>
    <property type="match status" value="1"/>
</dbReference>
<comment type="domain">
    <text evidence="10">The C-terminal SGF11-type zinc-finger domain forms part of the 'catalytic lobe' of the SAGA deubiquitination module.</text>
</comment>
<evidence type="ECO:0000256" key="8">
    <source>
        <dbReference type="ARBA" id="ARBA00023163"/>
    </source>
</evidence>
<evidence type="ECO:0000256" key="2">
    <source>
        <dbReference type="ARBA" id="ARBA00022723"/>
    </source>
</evidence>
<evidence type="ECO:0000313" key="13">
    <source>
        <dbReference type="EnsemblMetazoa" id="GBRI016281-PA"/>
    </source>
</evidence>
<feature type="zinc finger region" description="SGF11-type" evidence="10">
    <location>
        <begin position="149"/>
        <end position="170"/>
    </location>
</feature>
<dbReference type="VEuPathDB" id="VectorBase:GBRI016281"/>
<keyword evidence="14" id="KW-1185">Reference proteome</keyword>
<evidence type="ECO:0000256" key="4">
    <source>
        <dbReference type="ARBA" id="ARBA00022833"/>
    </source>
</evidence>
<feature type="compositionally biased region" description="Low complexity" evidence="12">
    <location>
        <begin position="39"/>
        <end position="49"/>
    </location>
</feature>
<dbReference type="GO" id="GO:0000124">
    <property type="term" value="C:SAGA complex"/>
    <property type="evidence" value="ECO:0007669"/>
    <property type="project" value="UniProtKB-UniRule"/>
</dbReference>
<dbReference type="Proteomes" id="UP000091820">
    <property type="component" value="Unassembled WGS sequence"/>
</dbReference>
<keyword evidence="8 10" id="KW-0804">Transcription</keyword>
<evidence type="ECO:0000256" key="1">
    <source>
        <dbReference type="ARBA" id="ARBA00004123"/>
    </source>
</evidence>
<keyword evidence="7 10" id="KW-0010">Activator</keyword>
<dbReference type="GO" id="GO:0008270">
    <property type="term" value="F:zinc ion binding"/>
    <property type="evidence" value="ECO:0007669"/>
    <property type="project" value="UniProtKB-UniRule"/>
</dbReference>
<evidence type="ECO:0000256" key="11">
    <source>
        <dbReference type="RuleBase" id="RU261113"/>
    </source>
</evidence>